<accession>A0A1I0JLV9</accession>
<dbReference type="Gene3D" id="3.40.50.720">
    <property type="entry name" value="NAD(P)-binding Rossmann-like Domain"/>
    <property type="match status" value="1"/>
</dbReference>
<dbReference type="SUPFAM" id="SSF51735">
    <property type="entry name" value="NAD(P)-binding Rossmann-fold domains"/>
    <property type="match status" value="1"/>
</dbReference>
<dbReference type="RefSeq" id="WP_091083055.1">
    <property type="nucleotide sequence ID" value="NZ_FOHX01000006.1"/>
</dbReference>
<feature type="domain" description="Gfo/Idh/MocA-like oxidoreductase N-terminal" evidence="1">
    <location>
        <begin position="8"/>
        <end position="121"/>
    </location>
</feature>
<reference evidence="3 4" key="1">
    <citation type="submission" date="2016-10" db="EMBL/GenBank/DDBJ databases">
        <authorList>
            <person name="de Groot N.N."/>
        </authorList>
    </citation>
    <scope>NUCLEOTIDE SEQUENCE [LARGE SCALE GENOMIC DNA]</scope>
    <source>
        <strain evidence="3 4">CGMCC 4.5598</strain>
    </source>
</reference>
<keyword evidence="4" id="KW-1185">Reference proteome</keyword>
<dbReference type="SUPFAM" id="SSF55347">
    <property type="entry name" value="Glyceraldehyde-3-phosphate dehydrogenase-like, C-terminal domain"/>
    <property type="match status" value="1"/>
</dbReference>
<dbReference type="PANTHER" id="PTHR43249">
    <property type="entry name" value="UDP-N-ACETYL-2-AMINO-2-DEOXY-D-GLUCURONATE OXIDASE"/>
    <property type="match status" value="1"/>
</dbReference>
<dbReference type="PANTHER" id="PTHR43249:SF1">
    <property type="entry name" value="D-GLUCOSIDE 3-DEHYDROGENASE"/>
    <property type="match status" value="1"/>
</dbReference>
<proteinExistence type="predicted"/>
<evidence type="ECO:0000313" key="3">
    <source>
        <dbReference type="EMBL" id="SEU11413.1"/>
    </source>
</evidence>
<evidence type="ECO:0000259" key="2">
    <source>
        <dbReference type="Pfam" id="PF22725"/>
    </source>
</evidence>
<dbReference type="AlphaFoldDB" id="A0A1I0JLV9"/>
<dbReference type="Gene3D" id="3.30.360.10">
    <property type="entry name" value="Dihydrodipicolinate Reductase, domain 2"/>
    <property type="match status" value="1"/>
</dbReference>
<gene>
    <name evidence="3" type="ORF">SAMN05421811_10621</name>
</gene>
<dbReference type="InterPro" id="IPR000683">
    <property type="entry name" value="Gfo/Idh/MocA-like_OxRdtase_N"/>
</dbReference>
<sequence>MPEPPTPIRVAVAGAGGIASGVHLPALAAAGEAVRVTAVCDLDPVRAGELADAHGIPGRYTDLAAMLAAESPDLLVVATPPVAHREAVMAGLRAGAWVWCEKPPTLSLAEYDEIAACEKEGGPYAAYVFQHRSGSAARRLRRHLATGELGRPHVAVCNTLWYRGHDYFEVPWRAKWATEGGGPTMGHGIHQMDLLLDLLGDWDEVHAVAATLGRRTETEDVSFAIVRFASGAIASIVNSVLSPRETSYLRFDFTDATVEVEHLYGYANSHWRWTPAPHVTDQDRIAGWPPEEDVPSSHRAQLGQVLAAMRAGERPPASGADGRRVMELITGMYQSALTGRPVTRAELGPPNPFYHALNGGDPARATAVLRREHEESSDRD</sequence>
<protein>
    <submittedName>
        <fullName evidence="3">Predicted dehydrogenase</fullName>
    </submittedName>
</protein>
<dbReference type="GO" id="GO:0000166">
    <property type="term" value="F:nucleotide binding"/>
    <property type="evidence" value="ECO:0007669"/>
    <property type="project" value="InterPro"/>
</dbReference>
<evidence type="ECO:0000313" key="4">
    <source>
        <dbReference type="Proteomes" id="UP000199361"/>
    </source>
</evidence>
<dbReference type="Pfam" id="PF01408">
    <property type="entry name" value="GFO_IDH_MocA"/>
    <property type="match status" value="1"/>
</dbReference>
<dbReference type="Pfam" id="PF22725">
    <property type="entry name" value="GFO_IDH_MocA_C3"/>
    <property type="match status" value="1"/>
</dbReference>
<dbReference type="STRING" id="568860.SAMN05421811_10621"/>
<evidence type="ECO:0000259" key="1">
    <source>
        <dbReference type="Pfam" id="PF01408"/>
    </source>
</evidence>
<feature type="domain" description="GFO/IDH/MocA-like oxidoreductase" evidence="2">
    <location>
        <begin position="138"/>
        <end position="256"/>
    </location>
</feature>
<dbReference type="Proteomes" id="UP000199361">
    <property type="component" value="Unassembled WGS sequence"/>
</dbReference>
<dbReference type="EMBL" id="FOHX01000006">
    <property type="protein sequence ID" value="SEU11413.1"/>
    <property type="molecule type" value="Genomic_DNA"/>
</dbReference>
<dbReference type="InterPro" id="IPR036291">
    <property type="entry name" value="NAD(P)-bd_dom_sf"/>
</dbReference>
<dbReference type="InterPro" id="IPR052515">
    <property type="entry name" value="Gfo/Idh/MocA_Oxidoreductase"/>
</dbReference>
<dbReference type="InterPro" id="IPR055170">
    <property type="entry name" value="GFO_IDH_MocA-like_dom"/>
</dbReference>
<organism evidence="3 4">
    <name type="scientific">Nonomuraea wenchangensis</name>
    <dbReference type="NCBI Taxonomy" id="568860"/>
    <lineage>
        <taxon>Bacteria</taxon>
        <taxon>Bacillati</taxon>
        <taxon>Actinomycetota</taxon>
        <taxon>Actinomycetes</taxon>
        <taxon>Streptosporangiales</taxon>
        <taxon>Streptosporangiaceae</taxon>
        <taxon>Nonomuraea</taxon>
    </lineage>
</organism>
<name>A0A1I0JLV9_9ACTN</name>
<dbReference type="OrthoDB" id="9815825at2"/>